<reference evidence="3" key="1">
    <citation type="submission" date="2015-06" db="EMBL/GenBank/DDBJ databases">
        <title>Expansion of signal transduction pathways in fungi by whole-genome duplication.</title>
        <authorList>
            <consortium name="DOE Joint Genome Institute"/>
            <person name="Corrochano L.M."/>
            <person name="Kuo A."/>
            <person name="Marcet-Houben M."/>
            <person name="Polaino S."/>
            <person name="Salamov A."/>
            <person name="Villalobos J.M."/>
            <person name="Alvarez M.I."/>
            <person name="Avalos J."/>
            <person name="Benito E.P."/>
            <person name="Benoit I."/>
            <person name="Burger G."/>
            <person name="Camino L.P."/>
            <person name="Canovas D."/>
            <person name="Cerda-Olmedo E."/>
            <person name="Cheng J.-F."/>
            <person name="Dominguez A."/>
            <person name="Elias M."/>
            <person name="Eslava A.P."/>
            <person name="Glaser F."/>
            <person name="Grimwood J."/>
            <person name="Gutierrez G."/>
            <person name="Heitman J."/>
            <person name="Henrissat B."/>
            <person name="Iturriaga E.A."/>
            <person name="Lang B.F."/>
            <person name="Lavin J.L."/>
            <person name="Lee S."/>
            <person name="Li W."/>
            <person name="Lindquist E."/>
            <person name="Lopez-Garcia S."/>
            <person name="Luque E.M."/>
            <person name="Marcos A.T."/>
            <person name="Martin J."/>
            <person name="McCluskey K."/>
            <person name="Medina H.R."/>
            <person name="Miralles-Duran A."/>
            <person name="Miyazaki A."/>
            <person name="Munoz-Torres E."/>
            <person name="Oguiza J.A."/>
            <person name="Ohm R."/>
            <person name="Olmedo M."/>
            <person name="Orejas M."/>
            <person name="Ortiz-Castellanos L."/>
            <person name="Pisabarro A.G."/>
            <person name="Rodriguez-Romero J."/>
            <person name="Ruiz-Herrera J."/>
            <person name="Ruiz-Vazquez R."/>
            <person name="Sanz C."/>
            <person name="Schackwitz W."/>
            <person name="Schmutz J."/>
            <person name="Shahriari M."/>
            <person name="Shelest E."/>
            <person name="Silva-Franco F."/>
            <person name="Soanes D."/>
            <person name="Syed K."/>
            <person name="Tagua V.G."/>
            <person name="Talbot N.J."/>
            <person name="Thon M."/>
            <person name="De vries R.P."/>
            <person name="Wiebenga A."/>
            <person name="Yadav J.S."/>
            <person name="Braun E.L."/>
            <person name="Baker S."/>
            <person name="Garre V."/>
            <person name="Horwitz B."/>
            <person name="Torres-Martinez S."/>
            <person name="Idnurm A."/>
            <person name="Herrera-Estrella A."/>
            <person name="Gabaldon T."/>
            <person name="Grigoriev I.V."/>
        </authorList>
    </citation>
    <scope>NUCLEOTIDE SEQUENCE [LARGE SCALE GENOMIC DNA]</scope>
    <source>
        <strain evidence="3">NRRL 1555(-)</strain>
    </source>
</reference>
<feature type="chain" id="PRO_5007888980" description="Secreted protein" evidence="1">
    <location>
        <begin position="18"/>
        <end position="70"/>
    </location>
</feature>
<organism evidence="2 3">
    <name type="scientific">Phycomyces blakesleeanus (strain ATCC 8743b / DSM 1359 / FGSC 10004 / NBRC 33097 / NRRL 1555)</name>
    <dbReference type="NCBI Taxonomy" id="763407"/>
    <lineage>
        <taxon>Eukaryota</taxon>
        <taxon>Fungi</taxon>
        <taxon>Fungi incertae sedis</taxon>
        <taxon>Mucoromycota</taxon>
        <taxon>Mucoromycotina</taxon>
        <taxon>Mucoromycetes</taxon>
        <taxon>Mucorales</taxon>
        <taxon>Phycomycetaceae</taxon>
        <taxon>Phycomyces</taxon>
    </lineage>
</organism>
<evidence type="ECO:0000256" key="1">
    <source>
        <dbReference type="SAM" id="SignalP"/>
    </source>
</evidence>
<feature type="signal peptide" evidence="1">
    <location>
        <begin position="1"/>
        <end position="17"/>
    </location>
</feature>
<evidence type="ECO:0000313" key="3">
    <source>
        <dbReference type="Proteomes" id="UP000077315"/>
    </source>
</evidence>
<keyword evidence="1" id="KW-0732">Signal</keyword>
<dbReference type="VEuPathDB" id="FungiDB:PHYBLDRAFT_152400"/>
<dbReference type="InParanoid" id="A0A167JS61"/>
<dbReference type="AlphaFoldDB" id="A0A167JS61"/>
<gene>
    <name evidence="2" type="ORF">PHYBLDRAFT_152400</name>
</gene>
<dbReference type="GeneID" id="28993809"/>
<dbReference type="EMBL" id="KV441002">
    <property type="protein sequence ID" value="OAD66597.1"/>
    <property type="molecule type" value="Genomic_DNA"/>
</dbReference>
<keyword evidence="3" id="KW-1185">Reference proteome</keyword>
<protein>
    <recommendedName>
        <fullName evidence="4">Secreted protein</fullName>
    </recommendedName>
</protein>
<evidence type="ECO:0000313" key="2">
    <source>
        <dbReference type="EMBL" id="OAD66597.1"/>
    </source>
</evidence>
<accession>A0A167JS61</accession>
<name>A0A167JS61_PHYB8</name>
<dbReference type="OrthoDB" id="1932331at2759"/>
<dbReference type="RefSeq" id="XP_018284637.1">
    <property type="nucleotide sequence ID" value="XM_018432903.1"/>
</dbReference>
<sequence>MKKIMLVIVFTTLRVEASNVDLSEWLRSVTRNHMGSARVGSNPAVDEAFEILTFLHFVVFHARILVSQSG</sequence>
<proteinExistence type="predicted"/>
<dbReference type="Proteomes" id="UP000077315">
    <property type="component" value="Unassembled WGS sequence"/>
</dbReference>
<evidence type="ECO:0008006" key="4">
    <source>
        <dbReference type="Google" id="ProtNLM"/>
    </source>
</evidence>